<evidence type="ECO:0000313" key="4">
    <source>
        <dbReference type="Proteomes" id="UP000070080"/>
    </source>
</evidence>
<dbReference type="InterPro" id="IPR001357">
    <property type="entry name" value="BRCT_dom"/>
</dbReference>
<dbReference type="Pfam" id="PF00929">
    <property type="entry name" value="RNase_T"/>
    <property type="match status" value="1"/>
</dbReference>
<dbReference type="GO" id="GO:0003677">
    <property type="term" value="F:DNA binding"/>
    <property type="evidence" value="ECO:0007669"/>
    <property type="project" value="InterPro"/>
</dbReference>
<dbReference type="RefSeq" id="WP_066714219.1">
    <property type="nucleotide sequence ID" value="NZ_JARFNM010000001.1"/>
</dbReference>
<dbReference type="GO" id="GO:0005829">
    <property type="term" value="C:cytosol"/>
    <property type="evidence" value="ECO:0007669"/>
    <property type="project" value="TreeGrafter"/>
</dbReference>
<dbReference type="PANTHER" id="PTHR30231">
    <property type="entry name" value="DNA POLYMERASE III SUBUNIT EPSILON"/>
    <property type="match status" value="1"/>
</dbReference>
<dbReference type="InterPro" id="IPR012337">
    <property type="entry name" value="RNaseH-like_sf"/>
</dbReference>
<dbReference type="EMBL" id="LSCV01000030">
    <property type="protein sequence ID" value="KXB40323.1"/>
    <property type="molecule type" value="Genomic_DNA"/>
</dbReference>
<dbReference type="SUPFAM" id="SSF53098">
    <property type="entry name" value="Ribonuclease H-like"/>
    <property type="match status" value="1"/>
</dbReference>
<proteinExistence type="predicted"/>
<keyword evidence="1" id="KW-0269">Exonuclease</keyword>
<dbReference type="AlphaFoldDB" id="A0A133YAT6"/>
<protein>
    <submittedName>
        <fullName evidence="3">BRCA1 protein</fullName>
    </submittedName>
</protein>
<dbReference type="PANTHER" id="PTHR30231:SF41">
    <property type="entry name" value="DNA POLYMERASE III SUBUNIT EPSILON"/>
    <property type="match status" value="1"/>
</dbReference>
<evidence type="ECO:0000313" key="3">
    <source>
        <dbReference type="EMBL" id="KXB40323.1"/>
    </source>
</evidence>
<dbReference type="GO" id="GO:0045004">
    <property type="term" value="P:DNA replication proofreading"/>
    <property type="evidence" value="ECO:0007669"/>
    <property type="project" value="TreeGrafter"/>
</dbReference>
<dbReference type="GO" id="GO:0003887">
    <property type="term" value="F:DNA-directed DNA polymerase activity"/>
    <property type="evidence" value="ECO:0007669"/>
    <property type="project" value="InterPro"/>
</dbReference>
<dbReference type="SMART" id="SM00479">
    <property type="entry name" value="EXOIII"/>
    <property type="match status" value="1"/>
</dbReference>
<dbReference type="OrthoDB" id="9776650at2"/>
<dbReference type="InterPro" id="IPR036397">
    <property type="entry name" value="RNaseH_sf"/>
</dbReference>
<dbReference type="Gene3D" id="3.40.50.10190">
    <property type="entry name" value="BRCT domain"/>
    <property type="match status" value="1"/>
</dbReference>
<dbReference type="Pfam" id="PF00533">
    <property type="entry name" value="BRCT"/>
    <property type="match status" value="1"/>
</dbReference>
<dbReference type="CDD" id="cd17748">
    <property type="entry name" value="BRCT_DNA_ligase_like"/>
    <property type="match status" value="1"/>
</dbReference>
<accession>A0A133YAT6</accession>
<dbReference type="CDD" id="cd06127">
    <property type="entry name" value="DEDDh"/>
    <property type="match status" value="1"/>
</dbReference>
<keyword evidence="4" id="KW-1185">Reference proteome</keyword>
<dbReference type="GO" id="GO:0008408">
    <property type="term" value="F:3'-5' exonuclease activity"/>
    <property type="evidence" value="ECO:0007669"/>
    <property type="project" value="TreeGrafter"/>
</dbReference>
<keyword evidence="1" id="KW-0540">Nuclease</keyword>
<organism evidence="3 4">
    <name type="scientific">Amygdalobacter nucleatus</name>
    <dbReference type="NCBI Taxonomy" id="3029274"/>
    <lineage>
        <taxon>Bacteria</taxon>
        <taxon>Bacillati</taxon>
        <taxon>Bacillota</taxon>
        <taxon>Clostridia</taxon>
        <taxon>Eubacteriales</taxon>
        <taxon>Oscillospiraceae</taxon>
        <taxon>Amygdalobacter</taxon>
    </lineage>
</organism>
<dbReference type="NCBIfam" id="TIGR00573">
    <property type="entry name" value="dnaq"/>
    <property type="match status" value="1"/>
</dbReference>
<dbReference type="InterPro" id="IPR013520">
    <property type="entry name" value="Ribonucl_H"/>
</dbReference>
<dbReference type="SUPFAM" id="SSF52113">
    <property type="entry name" value="BRCT domain"/>
    <property type="match status" value="1"/>
</dbReference>
<dbReference type="STRING" id="1497955.HMPREF1872_00869"/>
<gene>
    <name evidence="3" type="ORF">HMPREF1872_00869</name>
</gene>
<dbReference type="FunFam" id="3.30.420.10:FF:000045">
    <property type="entry name" value="3'-5' exonuclease DinG"/>
    <property type="match status" value="1"/>
</dbReference>
<evidence type="ECO:0000259" key="2">
    <source>
        <dbReference type="PROSITE" id="PS50172"/>
    </source>
</evidence>
<dbReference type="Gene3D" id="3.30.420.10">
    <property type="entry name" value="Ribonuclease H-like superfamily/Ribonuclease H"/>
    <property type="match status" value="1"/>
</dbReference>
<reference evidence="4" key="1">
    <citation type="submission" date="2016-01" db="EMBL/GenBank/DDBJ databases">
        <authorList>
            <person name="Mitreva M."/>
            <person name="Pepin K.H."/>
            <person name="Mihindukulasuriya K.A."/>
            <person name="Fulton R."/>
            <person name="Fronick C."/>
            <person name="O'Laughlin M."/>
            <person name="Miner T."/>
            <person name="Herter B."/>
            <person name="Rosa B.A."/>
            <person name="Cordes M."/>
            <person name="Tomlinson C."/>
            <person name="Wollam A."/>
            <person name="Palsikar V.B."/>
            <person name="Mardis E.R."/>
            <person name="Wilson R.K."/>
        </authorList>
    </citation>
    <scope>NUCLEOTIDE SEQUENCE [LARGE SCALE GENOMIC DNA]</scope>
    <source>
        <strain evidence="4">KA00274</strain>
    </source>
</reference>
<dbReference type="InterPro" id="IPR036420">
    <property type="entry name" value="BRCT_dom_sf"/>
</dbReference>
<dbReference type="PATRIC" id="fig|1497955.3.peg.840"/>
<comment type="caution">
    <text evidence="3">The sequence shown here is derived from an EMBL/GenBank/DDBJ whole genome shotgun (WGS) entry which is preliminary data.</text>
</comment>
<dbReference type="Proteomes" id="UP000070080">
    <property type="component" value="Unassembled WGS sequence"/>
</dbReference>
<dbReference type="InterPro" id="IPR006054">
    <property type="entry name" value="DnaQ"/>
</dbReference>
<sequence length="301" mass="34169">MSNSNSNYTKQLIDDYCVLDTETTGLSAYYDEIIEIGILKVRNNEIVDRYDKLIKPSTEVDGFITALTGITNDMLEGMPSIDSVKTDVLSFIGDDIILGHNTSFDMRFLNEGFKEQLSNQYMDTMQFARKLYPELKHHRLSDLTDYLGLHNNEHRALSDCVSTKELYDAVKASMAEKNLAIEDLWITGESHGGKGIDIKAIKPTEAVIDEDGFFYNRHVVFTGKLEKMLRKDAMQLVVNLGGILDNSVNKQTNYLILGDNDYNAILKGEKSSKHKKAEKLKLEGQDIEIIDERTFYDLLEI</sequence>
<dbReference type="PROSITE" id="PS50172">
    <property type="entry name" value="BRCT"/>
    <property type="match status" value="1"/>
</dbReference>
<name>A0A133YAT6_9FIRM</name>
<evidence type="ECO:0000256" key="1">
    <source>
        <dbReference type="ARBA" id="ARBA00022839"/>
    </source>
</evidence>
<feature type="domain" description="BRCT" evidence="2">
    <location>
        <begin position="209"/>
        <end position="301"/>
    </location>
</feature>
<keyword evidence="1" id="KW-0378">Hydrolase</keyword>